<dbReference type="InterPro" id="IPR012337">
    <property type="entry name" value="RNaseH-like_sf"/>
</dbReference>
<name>A0ABN8LF95_9CNID</name>
<dbReference type="EMBL" id="CALNXI010000007">
    <property type="protein sequence ID" value="CAH3014215.1"/>
    <property type="molecule type" value="Genomic_DNA"/>
</dbReference>
<proteinExistence type="predicted"/>
<sequence length="203" mass="23937">MSQKLIASYVDPSKPGSLRDVRTFANAQGISPIEAQKQLEQTLSYTLHKPRRRRFLTLPTMVYGINEQFMMDLVDLQKLAKWNKGYKYLLTVTDVLSKYAWVERLKLTYKLTEWNGTPLKGTFYEKDVQKVVVQDDALFRIDQVLKRKGNQVFVSWKGWPKEYNSWNWKKDMQDGYKTLPKQLGKEIKFIQGLRELKENMSDD</sequence>
<reference evidence="1 2" key="1">
    <citation type="submission" date="2022-05" db="EMBL/GenBank/DDBJ databases">
        <authorList>
            <consortium name="Genoscope - CEA"/>
            <person name="William W."/>
        </authorList>
    </citation>
    <scope>NUCLEOTIDE SEQUENCE [LARGE SCALE GENOMIC DNA]</scope>
</reference>
<dbReference type="PANTHER" id="PTHR46585">
    <property type="entry name" value="INTEGRASE CORE DOMAIN CONTAINING PROTEIN"/>
    <property type="match status" value="1"/>
</dbReference>
<dbReference type="SUPFAM" id="SSF53098">
    <property type="entry name" value="Ribonuclease H-like"/>
    <property type="match status" value="1"/>
</dbReference>
<accession>A0ABN8LF95</accession>
<evidence type="ECO:0008006" key="3">
    <source>
        <dbReference type="Google" id="ProtNLM"/>
    </source>
</evidence>
<keyword evidence="2" id="KW-1185">Reference proteome</keyword>
<evidence type="ECO:0000313" key="1">
    <source>
        <dbReference type="EMBL" id="CAH3014215.1"/>
    </source>
</evidence>
<comment type="caution">
    <text evidence="1">The sequence shown here is derived from an EMBL/GenBank/DDBJ whole genome shotgun (WGS) entry which is preliminary data.</text>
</comment>
<dbReference type="PANTHER" id="PTHR46585:SF1">
    <property type="entry name" value="CHROMO DOMAIN-CONTAINING PROTEIN"/>
    <property type="match status" value="1"/>
</dbReference>
<organism evidence="1 2">
    <name type="scientific">Porites evermanni</name>
    <dbReference type="NCBI Taxonomy" id="104178"/>
    <lineage>
        <taxon>Eukaryota</taxon>
        <taxon>Metazoa</taxon>
        <taxon>Cnidaria</taxon>
        <taxon>Anthozoa</taxon>
        <taxon>Hexacorallia</taxon>
        <taxon>Scleractinia</taxon>
        <taxon>Fungiina</taxon>
        <taxon>Poritidae</taxon>
        <taxon>Porites</taxon>
    </lineage>
</organism>
<evidence type="ECO:0000313" key="2">
    <source>
        <dbReference type="Proteomes" id="UP001159427"/>
    </source>
</evidence>
<gene>
    <name evidence="1" type="ORF">PEVE_00039529</name>
</gene>
<protein>
    <recommendedName>
        <fullName evidence="3">Chromo domain-containing protein</fullName>
    </recommendedName>
</protein>
<dbReference type="Proteomes" id="UP001159427">
    <property type="component" value="Unassembled WGS sequence"/>
</dbReference>